<feature type="transmembrane region" description="Helical" evidence="6">
    <location>
        <begin position="35"/>
        <end position="55"/>
    </location>
</feature>
<dbReference type="NCBIfam" id="TIGR00360">
    <property type="entry name" value="ComEC_N-term"/>
    <property type="match status" value="1"/>
</dbReference>
<feature type="transmembrane region" description="Helical" evidence="6">
    <location>
        <begin position="449"/>
        <end position="467"/>
    </location>
</feature>
<proteinExistence type="predicted"/>
<feature type="transmembrane region" description="Helical" evidence="6">
    <location>
        <begin position="420"/>
        <end position="442"/>
    </location>
</feature>
<comment type="subcellular location">
    <subcellularLocation>
        <location evidence="1">Cell membrane</location>
        <topology evidence="1">Multi-pass membrane protein</topology>
    </subcellularLocation>
</comment>
<evidence type="ECO:0000256" key="1">
    <source>
        <dbReference type="ARBA" id="ARBA00004651"/>
    </source>
</evidence>
<reference evidence="9 10" key="1">
    <citation type="submission" date="2015-02" db="EMBL/GenBank/DDBJ databases">
        <title>Improved understanding of the partial-nitritation anammox process through 23 genomes representing the majority of the microbial community.</title>
        <authorList>
            <person name="Speth D.R."/>
            <person name="In T Zandt M."/>
            <person name="Guerrero Cruz S."/>
            <person name="Jetten M.S."/>
            <person name="Dutilh B.E."/>
        </authorList>
    </citation>
    <scope>NUCLEOTIDE SEQUENCE [LARGE SCALE GENOMIC DNA]</scope>
    <source>
        <strain evidence="9">OLB21</strain>
    </source>
</reference>
<feature type="domain" description="DUF4131" evidence="8">
    <location>
        <begin position="33"/>
        <end position="198"/>
    </location>
</feature>
<evidence type="ECO:0000256" key="2">
    <source>
        <dbReference type="ARBA" id="ARBA00022475"/>
    </source>
</evidence>
<organism evidence="9 10">
    <name type="scientific">candidate division WS6 bacterium OLB21</name>
    <dbReference type="NCBI Taxonomy" id="1617427"/>
    <lineage>
        <taxon>Bacteria</taxon>
        <taxon>Candidatus Dojkabacteria</taxon>
    </lineage>
</organism>
<evidence type="ECO:0000313" key="10">
    <source>
        <dbReference type="Proteomes" id="UP000070449"/>
    </source>
</evidence>
<dbReference type="PANTHER" id="PTHR30619:SF7">
    <property type="entry name" value="BETA-LACTAMASE DOMAIN PROTEIN"/>
    <property type="match status" value="1"/>
</dbReference>
<feature type="transmembrane region" description="Helical" evidence="6">
    <location>
        <begin position="265"/>
        <end position="287"/>
    </location>
</feature>
<dbReference type="InterPro" id="IPR025405">
    <property type="entry name" value="DUF4131"/>
</dbReference>
<feature type="transmembrane region" description="Helical" evidence="6">
    <location>
        <begin position="487"/>
        <end position="503"/>
    </location>
</feature>
<dbReference type="InterPro" id="IPR004477">
    <property type="entry name" value="ComEC_N"/>
</dbReference>
<feature type="domain" description="ComEC/Rec2-related protein" evidence="7">
    <location>
        <begin position="241"/>
        <end position="502"/>
    </location>
</feature>
<accession>A0A136KEN2</accession>
<keyword evidence="5 6" id="KW-0472">Membrane</keyword>
<dbReference type="STRING" id="1617427.UZ20_WS6002001088"/>
<name>A0A136KEN2_9BACT</name>
<comment type="caution">
    <text evidence="9">The sequence shown here is derived from an EMBL/GenBank/DDBJ whole genome shotgun (WGS) entry which is preliminary data.</text>
</comment>
<feature type="transmembrane region" description="Helical" evidence="6">
    <location>
        <begin position="67"/>
        <end position="88"/>
    </location>
</feature>
<dbReference type="Proteomes" id="UP000070449">
    <property type="component" value="Unassembled WGS sequence"/>
</dbReference>
<dbReference type="Pfam" id="PF03772">
    <property type="entry name" value="Competence"/>
    <property type="match status" value="1"/>
</dbReference>
<evidence type="ECO:0000256" key="5">
    <source>
        <dbReference type="ARBA" id="ARBA00023136"/>
    </source>
</evidence>
<feature type="transmembrane region" description="Helical" evidence="6">
    <location>
        <begin position="393"/>
        <end position="414"/>
    </location>
</feature>
<dbReference type="GO" id="GO:0005886">
    <property type="term" value="C:plasma membrane"/>
    <property type="evidence" value="ECO:0007669"/>
    <property type="project" value="UniProtKB-SubCell"/>
</dbReference>
<evidence type="ECO:0000256" key="3">
    <source>
        <dbReference type="ARBA" id="ARBA00022692"/>
    </source>
</evidence>
<dbReference type="InterPro" id="IPR052159">
    <property type="entry name" value="Competence_DNA_uptake"/>
</dbReference>
<keyword evidence="3 6" id="KW-0812">Transmembrane</keyword>
<dbReference type="EMBL" id="JYPD01000029">
    <property type="protein sequence ID" value="KXK07870.1"/>
    <property type="molecule type" value="Genomic_DNA"/>
</dbReference>
<evidence type="ECO:0000259" key="8">
    <source>
        <dbReference type="Pfam" id="PF13567"/>
    </source>
</evidence>
<sequence length="519" mass="57788">MYQVLAMQLSRNSNPKSVYSLSILGGYLKAYPLPISYLLIVVTIYLHVSGLVYWANAITMVSMGMFVFNNFRFSFIFIFLCFLTSISLTESIQIHSREGHIANYLENEVTVRGFVSSIPYQQGRFKYALISPTSVKTLNEAETSINGGLVQIRLSRYSEIDQYQEIEFRSLLETPEKLEEFDYPLFLKTKGVFALADVHDYKLFPQESADIRVMIRDLRNYIRNQMQTNLPEPHAALAIGMLIGTREEFMLGFGNDLSRTGTTHVIAVSGFNVTMLITSVCALAGVFNRKHLLYASIILVSTFLVLVGVDNLPALRATIMGYAMLLGKLSGRRGAVSASLSLAMITMLIINPLMLYSLSLQLSFAATLGLILLEPVVKRFLPKLLGENIRSEFAVTVAATLATLPISFNSFGSIPLLSPIANVLIAWCIPIIMLLGIAAIAVSFVLPTFVVLIYIPLWSVLEYFVQVVKALSAIENGVITINDNRDTLSMMFILFLVILYLFHKFSDDKTPNGSVISNH</sequence>
<feature type="transmembrane region" description="Helical" evidence="6">
    <location>
        <begin position="293"/>
        <end position="314"/>
    </location>
</feature>
<evidence type="ECO:0000256" key="6">
    <source>
        <dbReference type="SAM" id="Phobius"/>
    </source>
</evidence>
<keyword evidence="4 6" id="KW-1133">Transmembrane helix</keyword>
<evidence type="ECO:0000259" key="7">
    <source>
        <dbReference type="Pfam" id="PF03772"/>
    </source>
</evidence>
<evidence type="ECO:0000313" key="9">
    <source>
        <dbReference type="EMBL" id="KXK07870.1"/>
    </source>
</evidence>
<feature type="transmembrane region" description="Helical" evidence="6">
    <location>
        <begin position="335"/>
        <end position="356"/>
    </location>
</feature>
<dbReference type="AlphaFoldDB" id="A0A136KEN2"/>
<keyword evidence="2" id="KW-1003">Cell membrane</keyword>
<dbReference type="PANTHER" id="PTHR30619">
    <property type="entry name" value="DNA INTERNALIZATION/COMPETENCE PROTEIN COMEC/REC2"/>
    <property type="match status" value="1"/>
</dbReference>
<dbReference type="Pfam" id="PF13567">
    <property type="entry name" value="DUF4131"/>
    <property type="match status" value="1"/>
</dbReference>
<gene>
    <name evidence="9" type="ORF">UZ20_WS6002001088</name>
</gene>
<evidence type="ECO:0000256" key="4">
    <source>
        <dbReference type="ARBA" id="ARBA00022989"/>
    </source>
</evidence>
<protein>
    <submittedName>
        <fullName evidence="9">ComEC family competence protein</fullName>
    </submittedName>
</protein>